<accession>A0ABR1FIN8</accession>
<evidence type="ECO:0000256" key="1">
    <source>
        <dbReference type="ARBA" id="ARBA00022729"/>
    </source>
</evidence>
<comment type="caution">
    <text evidence="3">The sequence shown here is derived from an EMBL/GenBank/DDBJ whole genome shotgun (WGS) entry which is preliminary data.</text>
</comment>
<feature type="compositionally biased region" description="Basic and acidic residues" evidence="2">
    <location>
        <begin position="282"/>
        <end position="307"/>
    </location>
</feature>
<proteinExistence type="predicted"/>
<dbReference type="InterPro" id="IPR011043">
    <property type="entry name" value="Gal_Oxase/kelch_b-propeller"/>
</dbReference>
<protein>
    <recommendedName>
        <fullName evidence="5">ShKT domain-containing protein</fullName>
    </recommendedName>
</protein>
<evidence type="ECO:0000256" key="2">
    <source>
        <dbReference type="SAM" id="MobiDB-lite"/>
    </source>
</evidence>
<dbReference type="PANTHER" id="PTHR36220">
    <property type="entry name" value="UNNAMED PRODUCT"/>
    <property type="match status" value="1"/>
</dbReference>
<organism evidence="3 4">
    <name type="scientific">Aureococcus anophagefferens</name>
    <name type="common">Harmful bloom alga</name>
    <dbReference type="NCBI Taxonomy" id="44056"/>
    <lineage>
        <taxon>Eukaryota</taxon>
        <taxon>Sar</taxon>
        <taxon>Stramenopiles</taxon>
        <taxon>Ochrophyta</taxon>
        <taxon>Pelagophyceae</taxon>
        <taxon>Pelagomonadales</taxon>
        <taxon>Pelagomonadaceae</taxon>
        <taxon>Aureococcus</taxon>
    </lineage>
</organism>
<dbReference type="InterPro" id="IPR013517">
    <property type="entry name" value="FG-GAP"/>
</dbReference>
<sequence>TALAVGAADNGGAGSNAGHARVFAWDSVDDTWIQRGDDIDGEAADDYSGYSVSLSADGAALAVGAYENDGAGSNAGHARVFAWDPVDETWKQRGDDIDGEAWGDLSGISVSLSADGAALAVGAPYNGGAGYYAGHARVFAWDPVDETWKQRGGDIDGEAAYDESGQSVSLSADGTTLAVGARYNDGAGSNAGHARVFAWDPVDKTWIQRGGDIDGEAADDYSGYSVALSANGTTLAVGAYGNHGAGPNAGHAHVYSISAPAGGDADAFTGATTMTFGFAGDDGPHGDGPDCSTKRGRDSESWHRKDAPTKTCDWVERKPTKRCRKKGATGARALTECVRACASCPSEGACADDAAWSHINKKNKKLDCVSIARNPGRRCALPGAAAACKQTCGGC</sequence>
<dbReference type="Gene3D" id="2.130.10.130">
    <property type="entry name" value="Integrin alpha, N-terminal"/>
    <property type="match status" value="1"/>
</dbReference>
<evidence type="ECO:0008006" key="5">
    <source>
        <dbReference type="Google" id="ProtNLM"/>
    </source>
</evidence>
<dbReference type="Pfam" id="PF14312">
    <property type="entry name" value="FG-GAP_2"/>
    <property type="match status" value="3"/>
</dbReference>
<dbReference type="Proteomes" id="UP001363151">
    <property type="component" value="Unassembled WGS sequence"/>
</dbReference>
<evidence type="ECO:0000313" key="4">
    <source>
        <dbReference type="Proteomes" id="UP001363151"/>
    </source>
</evidence>
<reference evidence="3 4" key="1">
    <citation type="submission" date="2024-03" db="EMBL/GenBank/DDBJ databases">
        <title>Aureococcus anophagefferens CCMP1851 and Kratosvirus quantuckense: Draft genome of a second virus-susceptible host strain in the model system.</title>
        <authorList>
            <person name="Chase E."/>
            <person name="Truchon A.R."/>
            <person name="Schepens W."/>
            <person name="Wilhelm S.W."/>
        </authorList>
    </citation>
    <scope>NUCLEOTIDE SEQUENCE [LARGE SCALE GENOMIC DNA]</scope>
    <source>
        <strain evidence="3 4">CCMP1851</strain>
    </source>
</reference>
<gene>
    <name evidence="3" type="ORF">SO694_0047900</name>
</gene>
<dbReference type="InterPro" id="IPR028994">
    <property type="entry name" value="Integrin_alpha_N"/>
</dbReference>
<evidence type="ECO:0000313" key="3">
    <source>
        <dbReference type="EMBL" id="KAK7231466.1"/>
    </source>
</evidence>
<name>A0ABR1FIN8_AURAN</name>
<dbReference type="EMBL" id="JBBJCI010000407">
    <property type="protein sequence ID" value="KAK7231466.1"/>
    <property type="molecule type" value="Genomic_DNA"/>
</dbReference>
<keyword evidence="4" id="KW-1185">Reference proteome</keyword>
<feature type="region of interest" description="Disordered" evidence="2">
    <location>
        <begin position="279"/>
        <end position="307"/>
    </location>
</feature>
<feature type="non-terminal residue" evidence="3">
    <location>
        <position position="1"/>
    </location>
</feature>
<keyword evidence="1" id="KW-0732">Signal</keyword>
<dbReference type="PANTHER" id="PTHR36220:SF1">
    <property type="entry name" value="GAMMA TUBULIN COMPLEX COMPONENT C-TERMINAL DOMAIN-CONTAINING PROTEIN"/>
    <property type="match status" value="1"/>
</dbReference>
<dbReference type="SUPFAM" id="SSF50965">
    <property type="entry name" value="Galactose oxidase, central domain"/>
    <property type="match status" value="1"/>
</dbReference>